<dbReference type="EMBL" id="JAATTO010000020">
    <property type="protein sequence ID" value="MBC9979674.1"/>
    <property type="molecule type" value="Genomic_DNA"/>
</dbReference>
<sequence>MKISTVGPIGVFCFAAIADISPVLAEPVLSGTVASISAQAVTAGGQQSNYSNETITNGSPSDIAYNQSTSGSSNGTAVITAGGTTYAPTLQISQNGFTTAGTPDATTSSASVSLSTGAIHLNVSPNDPHGTQASSGGASGSIGDNVTFKNTSGSAVSLALSFSVHGTFAGPNPGDRHWADAFLQFYSSRGPGAVELISLRGGPQSFTDYYAHYQYQGEGGPYTAFTDNGGAAPSATLVDHSTASLLDATIGATLYIPSGISTIDIGARLDTNCRGSWTCDLSNTGILSFGSLPDGVSFTSDSGQFLTGNVGAVPEPSTWAMMILGFAGIGSLAYRRRSRPALSS</sequence>
<evidence type="ECO:0000256" key="1">
    <source>
        <dbReference type="SAM" id="MobiDB-lite"/>
    </source>
</evidence>
<feature type="compositionally biased region" description="Polar residues" evidence="1">
    <location>
        <begin position="123"/>
        <end position="132"/>
    </location>
</feature>
<feature type="signal peptide" evidence="2">
    <location>
        <begin position="1"/>
        <end position="25"/>
    </location>
</feature>
<keyword evidence="5" id="KW-1185">Reference proteome</keyword>
<feature type="domain" description="Ice-binding protein C-terminal" evidence="3">
    <location>
        <begin position="312"/>
        <end position="337"/>
    </location>
</feature>
<name>A0ABR7U6M5_9BRAD</name>
<evidence type="ECO:0000313" key="5">
    <source>
        <dbReference type="Proteomes" id="UP000639516"/>
    </source>
</evidence>
<proteinExistence type="predicted"/>
<dbReference type="NCBIfam" id="TIGR02595">
    <property type="entry name" value="PEP_CTERM"/>
    <property type="match status" value="1"/>
</dbReference>
<reference evidence="4 5" key="1">
    <citation type="journal article" date="2020" name="Arch. Microbiol.">
        <title>Bradyrhizobium campsiandrae sp. nov., a nitrogen-fixing bacterial strain isolated from a native leguminous tree from the Amazon adapted to flooded conditions.</title>
        <authorList>
            <person name="Cabral Michel D."/>
            <person name="Martins da Costa E."/>
            <person name="Azarias Guimaraes A."/>
            <person name="Soares de Carvalho T."/>
            <person name="Santos de Castro Caputo P."/>
            <person name="Willems A."/>
            <person name="de Souza Moreira F.M."/>
        </authorList>
    </citation>
    <scope>NUCLEOTIDE SEQUENCE [LARGE SCALE GENOMIC DNA]</scope>
    <source>
        <strain evidence="5">INPA 384B</strain>
    </source>
</reference>
<accession>A0ABR7U6M5</accession>
<dbReference type="NCBIfam" id="NF035944">
    <property type="entry name" value="PEPxxWA-CTERM"/>
    <property type="match status" value="1"/>
</dbReference>
<protein>
    <submittedName>
        <fullName evidence="4">PEP-CTERM sorting domain-containing protein</fullName>
    </submittedName>
</protein>
<keyword evidence="2" id="KW-0732">Signal</keyword>
<gene>
    <name evidence="4" type="ORF">HA482_15850</name>
</gene>
<dbReference type="Proteomes" id="UP000639516">
    <property type="component" value="Unassembled WGS sequence"/>
</dbReference>
<comment type="caution">
    <text evidence="4">The sequence shown here is derived from an EMBL/GenBank/DDBJ whole genome shotgun (WGS) entry which is preliminary data.</text>
</comment>
<evidence type="ECO:0000256" key="2">
    <source>
        <dbReference type="SAM" id="SignalP"/>
    </source>
</evidence>
<feature type="chain" id="PRO_5046425715" evidence="2">
    <location>
        <begin position="26"/>
        <end position="344"/>
    </location>
</feature>
<dbReference type="InterPro" id="IPR013424">
    <property type="entry name" value="Ice-binding_C"/>
</dbReference>
<organism evidence="4 5">
    <name type="scientific">Bradyrhizobium campsiandrae</name>
    <dbReference type="NCBI Taxonomy" id="1729892"/>
    <lineage>
        <taxon>Bacteria</taxon>
        <taxon>Pseudomonadati</taxon>
        <taxon>Pseudomonadota</taxon>
        <taxon>Alphaproteobacteria</taxon>
        <taxon>Hyphomicrobiales</taxon>
        <taxon>Nitrobacteraceae</taxon>
        <taxon>Bradyrhizobium</taxon>
    </lineage>
</organism>
<evidence type="ECO:0000259" key="3">
    <source>
        <dbReference type="Pfam" id="PF07589"/>
    </source>
</evidence>
<dbReference type="Pfam" id="PF07589">
    <property type="entry name" value="PEP-CTERM"/>
    <property type="match status" value="1"/>
</dbReference>
<evidence type="ECO:0000313" key="4">
    <source>
        <dbReference type="EMBL" id="MBC9979674.1"/>
    </source>
</evidence>
<feature type="region of interest" description="Disordered" evidence="1">
    <location>
        <begin position="119"/>
        <end position="138"/>
    </location>
</feature>